<dbReference type="Proteomes" id="UP001596456">
    <property type="component" value="Unassembled WGS sequence"/>
</dbReference>
<keyword evidence="1" id="KW-0966">Cell projection</keyword>
<keyword evidence="1" id="KW-0282">Flagellum</keyword>
<keyword evidence="1" id="KW-0969">Cilium</keyword>
<dbReference type="InterPro" id="IPR010845">
    <property type="entry name" value="FlaF"/>
</dbReference>
<sequence>MSVAAYRQSMRDTVSPRQLEHRVFSQVTAELEVCTRQPDAFATIRAVDRNRRLWGALVTDLAEPDNLLPDSLKAGLISLGLWVNRYSSEVLTEGRPLTPLIEVNRTVMQGLGSASAGAA</sequence>
<dbReference type="NCBIfam" id="NF009435">
    <property type="entry name" value="PRK12794.1"/>
    <property type="match status" value="1"/>
</dbReference>
<gene>
    <name evidence="1" type="primary">flaF</name>
    <name evidence="1" type="ORF">ACFQPS_18955</name>
</gene>
<evidence type="ECO:0000313" key="2">
    <source>
        <dbReference type="Proteomes" id="UP001596456"/>
    </source>
</evidence>
<accession>A0ABW2L1U1</accession>
<organism evidence="1 2">
    <name type="scientific">Rhodocista pekingensis</name>
    <dbReference type="NCBI Taxonomy" id="201185"/>
    <lineage>
        <taxon>Bacteria</taxon>
        <taxon>Pseudomonadati</taxon>
        <taxon>Pseudomonadota</taxon>
        <taxon>Alphaproteobacteria</taxon>
        <taxon>Rhodospirillales</taxon>
        <taxon>Azospirillaceae</taxon>
        <taxon>Rhodocista</taxon>
    </lineage>
</organism>
<keyword evidence="2" id="KW-1185">Reference proteome</keyword>
<evidence type="ECO:0000313" key="1">
    <source>
        <dbReference type="EMBL" id="MFC7335254.1"/>
    </source>
</evidence>
<proteinExistence type="predicted"/>
<name>A0ABW2L1U1_9PROT</name>
<reference evidence="2" key="1">
    <citation type="journal article" date="2019" name="Int. J. Syst. Evol. Microbiol.">
        <title>The Global Catalogue of Microorganisms (GCM) 10K type strain sequencing project: providing services to taxonomists for standard genome sequencing and annotation.</title>
        <authorList>
            <consortium name="The Broad Institute Genomics Platform"/>
            <consortium name="The Broad Institute Genome Sequencing Center for Infectious Disease"/>
            <person name="Wu L."/>
            <person name="Ma J."/>
        </authorList>
    </citation>
    <scope>NUCLEOTIDE SEQUENCE [LARGE SCALE GENOMIC DNA]</scope>
    <source>
        <strain evidence="2">CGMCC 1.16275</strain>
    </source>
</reference>
<dbReference type="RefSeq" id="WP_377360787.1">
    <property type="nucleotide sequence ID" value="NZ_JBHTCM010000028.1"/>
</dbReference>
<comment type="caution">
    <text evidence="1">The sequence shown here is derived from an EMBL/GenBank/DDBJ whole genome shotgun (WGS) entry which is preliminary data.</text>
</comment>
<dbReference type="Pfam" id="PF07309">
    <property type="entry name" value="FlaF"/>
    <property type="match status" value="1"/>
</dbReference>
<dbReference type="EMBL" id="JBHTCM010000028">
    <property type="protein sequence ID" value="MFC7335254.1"/>
    <property type="molecule type" value="Genomic_DNA"/>
</dbReference>
<protein>
    <submittedName>
        <fullName evidence="1">Flagellar biosynthesis regulator FlaF</fullName>
    </submittedName>
</protein>